<dbReference type="InterPro" id="IPR057670">
    <property type="entry name" value="SH3_retrovirus"/>
</dbReference>
<accession>A0AAV0Z1Y6</accession>
<dbReference type="InterPro" id="IPR036397">
    <property type="entry name" value="RNaseH_sf"/>
</dbReference>
<gene>
    <name evidence="3" type="ORF">VFH_I458200</name>
</gene>
<evidence type="ECO:0000313" key="3">
    <source>
        <dbReference type="EMBL" id="CAI8590799.1"/>
    </source>
</evidence>
<feature type="compositionally biased region" description="Low complexity" evidence="1">
    <location>
        <begin position="216"/>
        <end position="239"/>
    </location>
</feature>
<organism evidence="3 4">
    <name type="scientific">Vicia faba</name>
    <name type="common">Broad bean</name>
    <name type="synonym">Faba vulgaris</name>
    <dbReference type="NCBI Taxonomy" id="3906"/>
    <lineage>
        <taxon>Eukaryota</taxon>
        <taxon>Viridiplantae</taxon>
        <taxon>Streptophyta</taxon>
        <taxon>Embryophyta</taxon>
        <taxon>Tracheophyta</taxon>
        <taxon>Spermatophyta</taxon>
        <taxon>Magnoliopsida</taxon>
        <taxon>eudicotyledons</taxon>
        <taxon>Gunneridae</taxon>
        <taxon>Pentapetalae</taxon>
        <taxon>rosids</taxon>
        <taxon>fabids</taxon>
        <taxon>Fabales</taxon>
        <taxon>Fabaceae</taxon>
        <taxon>Papilionoideae</taxon>
        <taxon>50 kb inversion clade</taxon>
        <taxon>NPAAA clade</taxon>
        <taxon>Hologalegina</taxon>
        <taxon>IRL clade</taxon>
        <taxon>Fabeae</taxon>
        <taxon>Vicia</taxon>
    </lineage>
</organism>
<dbReference type="PROSITE" id="PS50994">
    <property type="entry name" value="INTEGRASE"/>
    <property type="match status" value="1"/>
</dbReference>
<dbReference type="EMBL" id="OX451736">
    <property type="protein sequence ID" value="CAI8590799.1"/>
    <property type="molecule type" value="Genomic_DNA"/>
</dbReference>
<dbReference type="SUPFAM" id="SSF53098">
    <property type="entry name" value="Ribonuclease H-like"/>
    <property type="match status" value="1"/>
</dbReference>
<proteinExistence type="predicted"/>
<evidence type="ECO:0000259" key="2">
    <source>
        <dbReference type="PROSITE" id="PS50994"/>
    </source>
</evidence>
<reference evidence="3 4" key="1">
    <citation type="submission" date="2023-01" db="EMBL/GenBank/DDBJ databases">
        <authorList>
            <person name="Kreplak J."/>
        </authorList>
    </citation>
    <scope>NUCLEOTIDE SEQUENCE [LARGE SCALE GENOMIC DNA]</scope>
</reference>
<dbReference type="Proteomes" id="UP001157006">
    <property type="component" value="Chromosome 1L"/>
</dbReference>
<dbReference type="PANTHER" id="PTHR42648:SF26">
    <property type="entry name" value="INTEGRASE CATALYTIC DOMAIN-CONTAINING PROTEIN"/>
    <property type="match status" value="1"/>
</dbReference>
<feature type="non-terminal residue" evidence="3">
    <location>
        <position position="1"/>
    </location>
</feature>
<dbReference type="AlphaFoldDB" id="A0AAV0Z1Y6"/>
<dbReference type="PANTHER" id="PTHR42648">
    <property type="entry name" value="TRANSPOSASE, PUTATIVE-RELATED"/>
    <property type="match status" value="1"/>
</dbReference>
<dbReference type="Gene3D" id="3.30.420.10">
    <property type="entry name" value="Ribonuclease H-like superfamily/Ribonuclease H"/>
    <property type="match status" value="1"/>
</dbReference>
<protein>
    <recommendedName>
        <fullName evidence="2">Integrase catalytic domain-containing protein</fullName>
    </recommendedName>
</protein>
<sequence>LGFPIKAVQSDWGGEFRPYSKFLADLGIVHRVICPHTHHQNGVVERKHRHIVDLGLTLLSQASLPLNFWDYAFTTAVFLINRLPSSAIQFQVPCTFLFHIMPDYKFLKVFGCACFPLLRPYLAHRLEFRSQECLFLGYSNSHKGYKCLSPSGKLYISKDVLFNESRFSYLELFSPSASYLSHINNSVKQHSSSPLSTLFSNISLPKPVPLTAVPFSSPSSDTSSHSSPSQSQSGGVPQSAAETETQSPSPSHPTQTFVMTDICQV</sequence>
<dbReference type="InterPro" id="IPR001584">
    <property type="entry name" value="Integrase_cat-core"/>
</dbReference>
<dbReference type="GO" id="GO:0015074">
    <property type="term" value="P:DNA integration"/>
    <property type="evidence" value="ECO:0007669"/>
    <property type="project" value="InterPro"/>
</dbReference>
<feature type="compositionally biased region" description="Polar residues" evidence="1">
    <location>
        <begin position="240"/>
        <end position="258"/>
    </location>
</feature>
<keyword evidence="4" id="KW-1185">Reference proteome</keyword>
<evidence type="ECO:0000313" key="4">
    <source>
        <dbReference type="Proteomes" id="UP001157006"/>
    </source>
</evidence>
<dbReference type="InterPro" id="IPR012337">
    <property type="entry name" value="RNaseH-like_sf"/>
</dbReference>
<feature type="region of interest" description="Disordered" evidence="1">
    <location>
        <begin position="215"/>
        <end position="258"/>
    </location>
</feature>
<evidence type="ECO:0000256" key="1">
    <source>
        <dbReference type="SAM" id="MobiDB-lite"/>
    </source>
</evidence>
<dbReference type="GO" id="GO:0003676">
    <property type="term" value="F:nucleic acid binding"/>
    <property type="evidence" value="ECO:0007669"/>
    <property type="project" value="InterPro"/>
</dbReference>
<feature type="domain" description="Integrase catalytic" evidence="2">
    <location>
        <begin position="1"/>
        <end position="101"/>
    </location>
</feature>
<name>A0AAV0Z1Y6_VICFA</name>
<dbReference type="Pfam" id="PF25597">
    <property type="entry name" value="SH3_retrovirus"/>
    <property type="match status" value="1"/>
</dbReference>
<dbReference type="InterPro" id="IPR039537">
    <property type="entry name" value="Retrotran_Ty1/copia-like"/>
</dbReference>